<feature type="region of interest" description="Disordered" evidence="1">
    <location>
        <begin position="507"/>
        <end position="547"/>
    </location>
</feature>
<dbReference type="PATRIC" id="fig|751945.3.peg.2275"/>
<dbReference type="HOGENOM" id="CLU_038546_0_0_0"/>
<dbReference type="EMBL" id="CP003250">
    <property type="protein sequence ID" value="AFV77322.1"/>
    <property type="molecule type" value="Genomic_DNA"/>
</dbReference>
<dbReference type="AlphaFoldDB" id="K7RLS1"/>
<keyword evidence="2" id="KW-0614">Plasmid</keyword>
<evidence type="ECO:0000313" key="2">
    <source>
        <dbReference type="EMBL" id="AFV77322.1"/>
    </source>
</evidence>
<feature type="compositionally biased region" description="Low complexity" evidence="1">
    <location>
        <begin position="434"/>
        <end position="445"/>
    </location>
</feature>
<proteinExistence type="predicted"/>
<evidence type="ECO:0000313" key="3">
    <source>
        <dbReference type="Proteomes" id="UP000000211"/>
    </source>
</evidence>
<feature type="region of interest" description="Disordered" evidence="1">
    <location>
        <begin position="433"/>
        <end position="460"/>
    </location>
</feature>
<gene>
    <name evidence="2" type="ORF">Theos_2335</name>
</gene>
<name>K7RLS1_THEOS</name>
<dbReference type="RefSeq" id="WP_015065319.1">
    <property type="nucleotide sequence ID" value="NC_019387.1"/>
</dbReference>
<dbReference type="Proteomes" id="UP000000211">
    <property type="component" value="Plasmid pTHEOS01"/>
</dbReference>
<sequence>MSAHREFTGLQALLVFPREEDERAVRDLMRRFSAAVRYAYKRLLEGKAREELKKADGPLTTRFRLNTRQADDAVLKAKAVLDSAKERGQDPRKVVFGGRGLFEALKRRHLSGKRYLALRRRWREARQGSLYARGDASKRGNPNLRLGVEGGVLWLEVNLGERGKKARALVRTSHPHLDRLLERAYSGLPYTVELSLKDGRVYAHFTWAEDLPQPRHTRSGGVLGIDANAHPYGLALALVGPDGNLKAHRTLSLEEVDRAPNRGAKELVLWEVAHRIVAAAEAHGAAIATERLKRLRKGRRGDGSGRRFRGLQHRFAHASLLGKVHALARRRGVEVVEVDPRDTSTIGMLKYAPLLSLSKDVAAAYVIGRRALGLKEELPKAYRALLGDEGFKARAVAFYEGLIRELEERRKGEKNPYLKRRWSREIGKARKAVSQLSSLQGSPGSRWGATEGRNPPGANPWRVLRVGPKLSPYGLTFLPLLGREVPRDLSPLKPILNVARSGLTKTHGSWKGWKTGLGPHPDGGPPPVAHADPVANPAVGVGNGGKS</sequence>
<accession>K7RLS1</accession>
<evidence type="ECO:0000256" key="1">
    <source>
        <dbReference type="SAM" id="MobiDB-lite"/>
    </source>
</evidence>
<feature type="compositionally biased region" description="Low complexity" evidence="1">
    <location>
        <begin position="529"/>
        <end position="540"/>
    </location>
</feature>
<dbReference type="KEGG" id="tos:Theos_2335"/>
<reference evidence="2 3" key="1">
    <citation type="journal article" date="2013" name="Genome Announc.">
        <title>Whole Genome Sequencing of Thermus oshimai JL-2 and Thermus thermophilus JL-18, Incomplete Denitrifiers from the United States Great Basin.</title>
        <authorList>
            <person name="Murugapiran S.K."/>
            <person name="Huntemann M."/>
            <person name="Wei C.L."/>
            <person name="Han J."/>
            <person name="Detter J.C."/>
            <person name="Han C.S."/>
            <person name="Erkkila T.H."/>
            <person name="Teshima H."/>
            <person name="Chen A."/>
            <person name="Kyrpides N."/>
            <person name="Mavrommatis K."/>
            <person name="Markowitz V."/>
            <person name="Szeto E."/>
            <person name="Ivanova N."/>
            <person name="Pagani I."/>
            <person name="Lam J."/>
            <person name="McDonald A.I."/>
            <person name="Dodsworth J.A."/>
            <person name="Pati A."/>
            <person name="Goodwin L."/>
            <person name="Peters L."/>
            <person name="Pitluck S."/>
            <person name="Woyke T."/>
            <person name="Hedlund B.P."/>
        </authorList>
    </citation>
    <scope>NUCLEOTIDE SEQUENCE</scope>
    <source>
        <strain evidence="2 3">JL-2</strain>
        <plasmid evidence="2">pTHEOS01</plasmid>
    </source>
</reference>
<geneLocation type="plasmid" evidence="2 3">
    <name>pTHEOS01</name>
</geneLocation>
<protein>
    <submittedName>
        <fullName evidence="2">Transposase, IS605 OrfB family, central region</fullName>
    </submittedName>
</protein>
<keyword evidence="3" id="KW-1185">Reference proteome</keyword>
<organism evidence="2 3">
    <name type="scientific">Thermus oshimai JL-2</name>
    <dbReference type="NCBI Taxonomy" id="751945"/>
    <lineage>
        <taxon>Bacteria</taxon>
        <taxon>Thermotogati</taxon>
        <taxon>Deinococcota</taxon>
        <taxon>Deinococci</taxon>
        <taxon>Thermales</taxon>
        <taxon>Thermaceae</taxon>
        <taxon>Thermus</taxon>
    </lineage>
</organism>